<evidence type="ECO:0000313" key="8">
    <source>
        <dbReference type="EMBL" id="MDP0399920.1"/>
    </source>
</evidence>
<dbReference type="InterPro" id="IPR013766">
    <property type="entry name" value="Thioredoxin_domain"/>
</dbReference>
<name>A0AA90S988_9ACTN</name>
<dbReference type="SUPFAM" id="SSF52833">
    <property type="entry name" value="Thioredoxin-like"/>
    <property type="match status" value="1"/>
</dbReference>
<dbReference type="PANTHER" id="PTHR42852">
    <property type="entry name" value="THIOL:DISULFIDE INTERCHANGE PROTEIN DSBE"/>
    <property type="match status" value="1"/>
</dbReference>
<evidence type="ECO:0000259" key="7">
    <source>
        <dbReference type="PROSITE" id="PS51352"/>
    </source>
</evidence>
<feature type="domain" description="Thioredoxin" evidence="7">
    <location>
        <begin position="66"/>
        <end position="224"/>
    </location>
</feature>
<feature type="transmembrane region" description="Helical" evidence="6">
    <location>
        <begin position="20"/>
        <end position="42"/>
    </location>
</feature>
<evidence type="ECO:0000313" key="9">
    <source>
        <dbReference type="Proteomes" id="UP001178281"/>
    </source>
</evidence>
<dbReference type="InterPro" id="IPR013740">
    <property type="entry name" value="Redoxin"/>
</dbReference>
<dbReference type="GO" id="GO:0030313">
    <property type="term" value="C:cell envelope"/>
    <property type="evidence" value="ECO:0007669"/>
    <property type="project" value="UniProtKB-SubCell"/>
</dbReference>
<dbReference type="InterPro" id="IPR017937">
    <property type="entry name" value="Thioredoxin_CS"/>
</dbReference>
<dbReference type="EMBL" id="JAUTIX010000007">
    <property type="protein sequence ID" value="MDP0399920.1"/>
    <property type="molecule type" value="Genomic_DNA"/>
</dbReference>
<dbReference type="PANTHER" id="PTHR42852:SF6">
    <property type="entry name" value="THIOL:DISULFIDE INTERCHANGE PROTEIN DSBE"/>
    <property type="match status" value="1"/>
</dbReference>
<comment type="subcellular location">
    <subcellularLocation>
        <location evidence="1">Cell envelope</location>
    </subcellularLocation>
</comment>
<accession>A0AA90S988</accession>
<dbReference type="AlphaFoldDB" id="A0AA90S988"/>
<reference evidence="8" key="1">
    <citation type="submission" date="2023-08" db="EMBL/GenBank/DDBJ databases">
        <title>The draft genome of Tsukamurella strandjordii strain 050030.</title>
        <authorList>
            <person name="Zhao F."/>
            <person name="Feng Y."/>
            <person name="Zong Z."/>
        </authorList>
    </citation>
    <scope>NUCLEOTIDE SEQUENCE</scope>
    <source>
        <strain evidence="8">050030</strain>
    </source>
</reference>
<keyword evidence="2" id="KW-0201">Cytochrome c-type biogenesis</keyword>
<dbReference type="Pfam" id="PF08534">
    <property type="entry name" value="Redoxin"/>
    <property type="match status" value="1"/>
</dbReference>
<dbReference type="GO" id="GO:0016491">
    <property type="term" value="F:oxidoreductase activity"/>
    <property type="evidence" value="ECO:0007669"/>
    <property type="project" value="InterPro"/>
</dbReference>
<keyword evidence="9" id="KW-1185">Reference proteome</keyword>
<dbReference type="CDD" id="cd02966">
    <property type="entry name" value="TlpA_like_family"/>
    <property type="match status" value="1"/>
</dbReference>
<dbReference type="Proteomes" id="UP001178281">
    <property type="component" value="Unassembled WGS sequence"/>
</dbReference>
<dbReference type="RefSeq" id="WP_305112412.1">
    <property type="nucleotide sequence ID" value="NZ_JAUTIX010000007.1"/>
</dbReference>
<comment type="caution">
    <text evidence="8">The sequence shown here is derived from an EMBL/GenBank/DDBJ whole genome shotgun (WGS) entry which is preliminary data.</text>
</comment>
<evidence type="ECO:0000256" key="5">
    <source>
        <dbReference type="ARBA" id="ARBA00023284"/>
    </source>
</evidence>
<keyword evidence="6" id="KW-0812">Transmembrane</keyword>
<keyword evidence="4" id="KW-1015">Disulfide bond</keyword>
<proteinExistence type="predicted"/>
<dbReference type="GO" id="GO:0017004">
    <property type="term" value="P:cytochrome complex assembly"/>
    <property type="evidence" value="ECO:0007669"/>
    <property type="project" value="UniProtKB-KW"/>
</dbReference>
<protein>
    <submittedName>
        <fullName evidence="8">TlpA disulfide reductase family protein</fullName>
    </submittedName>
</protein>
<gene>
    <name evidence="8" type="ORF">Q7X28_18545</name>
</gene>
<dbReference type="InterPro" id="IPR050553">
    <property type="entry name" value="Thioredoxin_ResA/DsbE_sf"/>
</dbReference>
<dbReference type="Gene3D" id="3.40.30.10">
    <property type="entry name" value="Glutaredoxin"/>
    <property type="match status" value="1"/>
</dbReference>
<keyword evidence="6" id="KW-1133">Transmembrane helix</keyword>
<dbReference type="PROSITE" id="PS51352">
    <property type="entry name" value="THIOREDOXIN_2"/>
    <property type="match status" value="1"/>
</dbReference>
<sequence>MTEPEREPVPLLPGEKPSRISGTARWVIVCAVVALALAVAIWPRSGGDTAAPPPSGAPSTSVSPGQLQAARAKAALAPCVTGGTARGPLAGLRLDCLGDGAPLDAGALPDGLPTLVNVWAWWCAPCRVELPAMAEIASRGAGKLTVLSVHADPNPAAALDLLSELRLTLPTVEDPQAKVATLLGAPRVYPATILLRADGSVASVHARPFTSADDVAATVRADLGVDL</sequence>
<evidence type="ECO:0000256" key="2">
    <source>
        <dbReference type="ARBA" id="ARBA00022748"/>
    </source>
</evidence>
<keyword evidence="6" id="KW-0472">Membrane</keyword>
<organism evidence="8 9">
    <name type="scientific">Tsukamurella strandjordii</name>
    <dbReference type="NCBI Taxonomy" id="147577"/>
    <lineage>
        <taxon>Bacteria</taxon>
        <taxon>Bacillati</taxon>
        <taxon>Actinomycetota</taxon>
        <taxon>Actinomycetes</taxon>
        <taxon>Mycobacteriales</taxon>
        <taxon>Tsukamurellaceae</taxon>
        <taxon>Tsukamurella</taxon>
    </lineage>
</organism>
<evidence type="ECO:0000256" key="4">
    <source>
        <dbReference type="ARBA" id="ARBA00023157"/>
    </source>
</evidence>
<evidence type="ECO:0000256" key="1">
    <source>
        <dbReference type="ARBA" id="ARBA00004196"/>
    </source>
</evidence>
<evidence type="ECO:0000256" key="3">
    <source>
        <dbReference type="ARBA" id="ARBA00022968"/>
    </source>
</evidence>
<keyword evidence="5" id="KW-0676">Redox-active center</keyword>
<dbReference type="InterPro" id="IPR036249">
    <property type="entry name" value="Thioredoxin-like_sf"/>
</dbReference>
<evidence type="ECO:0000256" key="6">
    <source>
        <dbReference type="SAM" id="Phobius"/>
    </source>
</evidence>
<keyword evidence="3" id="KW-0735">Signal-anchor</keyword>
<dbReference type="PROSITE" id="PS00194">
    <property type="entry name" value="THIOREDOXIN_1"/>
    <property type="match status" value="1"/>
</dbReference>